<comment type="similarity">
    <text evidence="1">Belongs to the RelE toxin family.</text>
</comment>
<reference evidence="3 4" key="1">
    <citation type="submission" date="2021-02" db="EMBL/GenBank/DDBJ databases">
        <title>Activity-based single-cell genomes from oceanic crustal fluid captures similar information to metagenomic and metatranscriptomic surveys with orders of magnitude less sampling.</title>
        <authorList>
            <person name="D'Angelo T.S."/>
            <person name="Orcutt B.N."/>
        </authorList>
    </citation>
    <scope>NUCLEOTIDE SEQUENCE [LARGE SCALE GENOMIC DNA]</scope>
    <source>
        <strain evidence="3">AH-315-G07</strain>
    </source>
</reference>
<dbReference type="EMBL" id="JAFITR010000011">
    <property type="protein sequence ID" value="MBN4066620.1"/>
    <property type="molecule type" value="Genomic_DNA"/>
</dbReference>
<sequence>MSNLNKYKVQFNKRYLKDLQKIPRADQRQIRESILSLADNPRPSGCKKLKGSKGFLYRVRWGDYRVVYTIQDDVLIVLVIAVGHRRDVYRYK</sequence>
<dbReference type="InterPro" id="IPR035093">
    <property type="entry name" value="RelE/ParE_toxin_dom_sf"/>
</dbReference>
<name>A0ABS3AQP7_9BACT</name>
<evidence type="ECO:0000256" key="2">
    <source>
        <dbReference type="ARBA" id="ARBA00022649"/>
    </source>
</evidence>
<dbReference type="Pfam" id="PF05016">
    <property type="entry name" value="ParE_toxin"/>
    <property type="match status" value="1"/>
</dbReference>
<dbReference type="Gene3D" id="3.30.2310.20">
    <property type="entry name" value="RelE-like"/>
    <property type="match status" value="1"/>
</dbReference>
<dbReference type="Proteomes" id="UP000722121">
    <property type="component" value="Unassembled WGS sequence"/>
</dbReference>
<evidence type="ECO:0000256" key="1">
    <source>
        <dbReference type="ARBA" id="ARBA00006226"/>
    </source>
</evidence>
<protein>
    <submittedName>
        <fullName evidence="3">Type II toxin-antitoxin system RelE/ParE family toxin</fullName>
    </submittedName>
</protein>
<evidence type="ECO:0000313" key="3">
    <source>
        <dbReference type="EMBL" id="MBN4066620.1"/>
    </source>
</evidence>
<keyword evidence="2" id="KW-1277">Toxin-antitoxin system</keyword>
<proteinExistence type="inferred from homology"/>
<organism evidence="3 4">
    <name type="scientific">Simkania negevensis</name>
    <dbReference type="NCBI Taxonomy" id="83561"/>
    <lineage>
        <taxon>Bacteria</taxon>
        <taxon>Pseudomonadati</taxon>
        <taxon>Chlamydiota</taxon>
        <taxon>Chlamydiia</taxon>
        <taxon>Parachlamydiales</taxon>
        <taxon>Simkaniaceae</taxon>
        <taxon>Simkania</taxon>
    </lineage>
</organism>
<dbReference type="PANTHER" id="PTHR35601">
    <property type="entry name" value="TOXIN RELE"/>
    <property type="match status" value="1"/>
</dbReference>
<evidence type="ECO:0000313" key="4">
    <source>
        <dbReference type="Proteomes" id="UP000722121"/>
    </source>
</evidence>
<comment type="caution">
    <text evidence="3">The sequence shown here is derived from an EMBL/GenBank/DDBJ whole genome shotgun (WGS) entry which is preliminary data.</text>
</comment>
<dbReference type="InterPro" id="IPR007712">
    <property type="entry name" value="RelE/ParE_toxin"/>
</dbReference>
<dbReference type="PANTHER" id="PTHR35601:SF1">
    <property type="entry name" value="TOXIN RELE"/>
    <property type="match status" value="1"/>
</dbReference>
<gene>
    <name evidence="3" type="ORF">JYU14_00870</name>
</gene>
<keyword evidence="4" id="KW-1185">Reference proteome</keyword>
<accession>A0ABS3AQP7</accession>
<dbReference type="SUPFAM" id="SSF143011">
    <property type="entry name" value="RelE-like"/>
    <property type="match status" value="1"/>
</dbReference>